<evidence type="ECO:0000259" key="1">
    <source>
        <dbReference type="SMART" id="SM00849"/>
    </source>
</evidence>
<dbReference type="AlphaFoldDB" id="A0A1H5ZY29"/>
<reference evidence="2 3" key="1">
    <citation type="submission" date="2016-10" db="EMBL/GenBank/DDBJ databases">
        <authorList>
            <person name="de Groot N.N."/>
        </authorList>
    </citation>
    <scope>NUCLEOTIDE SEQUENCE [LARGE SCALE GENOMIC DNA]</scope>
    <source>
        <strain evidence="2 3">DSM 26656</strain>
    </source>
</reference>
<keyword evidence="3" id="KW-1185">Reference proteome</keyword>
<dbReference type="SMART" id="SM00849">
    <property type="entry name" value="Lactamase_B"/>
    <property type="match status" value="1"/>
</dbReference>
<gene>
    <name evidence="2" type="ORF">SAMN04488115_10569</name>
</gene>
<proteinExistence type="predicted"/>
<dbReference type="InterPro" id="IPR036866">
    <property type="entry name" value="RibonucZ/Hydroxyglut_hydro"/>
</dbReference>
<dbReference type="PANTHER" id="PTHR46018:SF7">
    <property type="entry name" value="RIBONUCLEASE Z"/>
    <property type="match status" value="1"/>
</dbReference>
<accession>A0A1H5ZY29</accession>
<feature type="domain" description="Metallo-beta-lactamase" evidence="1">
    <location>
        <begin position="30"/>
        <end position="219"/>
    </location>
</feature>
<protein>
    <submittedName>
        <fullName evidence="2">Ribonuclease BN, tRNA processing enzyme</fullName>
    </submittedName>
</protein>
<dbReference type="Pfam" id="PF23023">
    <property type="entry name" value="Anti-Pycsar_Apyc1"/>
    <property type="match status" value="1"/>
</dbReference>
<organism evidence="2 3">
    <name type="scientific">Bosea lathyri</name>
    <dbReference type="NCBI Taxonomy" id="1036778"/>
    <lineage>
        <taxon>Bacteria</taxon>
        <taxon>Pseudomonadati</taxon>
        <taxon>Pseudomonadota</taxon>
        <taxon>Alphaproteobacteria</taxon>
        <taxon>Hyphomicrobiales</taxon>
        <taxon>Boseaceae</taxon>
        <taxon>Bosea</taxon>
    </lineage>
</organism>
<dbReference type="InterPro" id="IPR001279">
    <property type="entry name" value="Metallo-B-lactamas"/>
</dbReference>
<dbReference type="PANTHER" id="PTHR46018">
    <property type="entry name" value="ZINC PHOSPHODIESTERASE ELAC PROTEIN 1"/>
    <property type="match status" value="1"/>
</dbReference>
<evidence type="ECO:0000313" key="3">
    <source>
        <dbReference type="Proteomes" id="UP000236743"/>
    </source>
</evidence>
<dbReference type="EMBL" id="FNUY01000005">
    <property type="protein sequence ID" value="SEG40884.1"/>
    <property type="molecule type" value="Genomic_DNA"/>
</dbReference>
<evidence type="ECO:0000313" key="2">
    <source>
        <dbReference type="EMBL" id="SEG40884.1"/>
    </source>
</evidence>
<name>A0A1H5ZY29_9HYPH</name>
<sequence>MHDVRHAVALHAMNITILGSGDAFGSGGRFNTCLHVEAGKQRMLLDCGSSSMVALNKAGIARNGISTLLFTHFHGDHFGGLPGFLLDAQFVSRRKEPLTIAGPVGVEHRAWHALDADFPGAATNIWRFPIEFVEVSPEQPATLAGLEIAAFAMVHDERAGPCQGYRLSHGGKVFAFSGDTAWTQALIPLAAGADVLLVECYAYDLQLANHLDYRTLAAHRAELATPRIILTHMGLGMLAHQEPLPEERAHDGMVIAL</sequence>
<dbReference type="Proteomes" id="UP000236743">
    <property type="component" value="Unassembled WGS sequence"/>
</dbReference>
<dbReference type="Gene3D" id="3.60.15.10">
    <property type="entry name" value="Ribonuclease Z/Hydroxyacylglutathione hydrolase-like"/>
    <property type="match status" value="1"/>
</dbReference>
<dbReference type="SUPFAM" id="SSF56281">
    <property type="entry name" value="Metallo-hydrolase/oxidoreductase"/>
    <property type="match status" value="1"/>
</dbReference>
<dbReference type="GO" id="GO:0042781">
    <property type="term" value="F:3'-tRNA processing endoribonuclease activity"/>
    <property type="evidence" value="ECO:0007669"/>
    <property type="project" value="TreeGrafter"/>
</dbReference>
<dbReference type="CDD" id="cd07740">
    <property type="entry name" value="metallo-hydrolase-like_MBL-fold"/>
    <property type="match status" value="1"/>
</dbReference>